<dbReference type="RefSeq" id="WP_321560664.1">
    <property type="nucleotide sequence ID" value="NZ_CP139558.1"/>
</dbReference>
<dbReference type="EMBL" id="CP139558">
    <property type="protein sequence ID" value="WPU91498.1"/>
    <property type="molecule type" value="Genomic_DNA"/>
</dbReference>
<accession>A0ABZ0TES9</accession>
<proteinExistence type="predicted"/>
<evidence type="ECO:0000313" key="1">
    <source>
        <dbReference type="EMBL" id="WPU91498.1"/>
    </source>
</evidence>
<dbReference type="InterPro" id="IPR007541">
    <property type="entry name" value="Uncharacterised_BSP"/>
</dbReference>
<dbReference type="PANTHER" id="PTHR33321">
    <property type="match status" value="1"/>
</dbReference>
<evidence type="ECO:0000313" key="2">
    <source>
        <dbReference type="Proteomes" id="UP001324380"/>
    </source>
</evidence>
<organism evidence="1 2">
    <name type="scientific">Mucilaginibacter sabulilitoris</name>
    <dbReference type="NCBI Taxonomy" id="1173583"/>
    <lineage>
        <taxon>Bacteria</taxon>
        <taxon>Pseudomonadati</taxon>
        <taxon>Bacteroidota</taxon>
        <taxon>Sphingobacteriia</taxon>
        <taxon>Sphingobacteriales</taxon>
        <taxon>Sphingobacteriaceae</taxon>
        <taxon>Mucilaginibacter</taxon>
    </lineage>
</organism>
<reference evidence="1 2" key="1">
    <citation type="submission" date="2023-11" db="EMBL/GenBank/DDBJ databases">
        <title>Analysis of the Genomes of Mucilaginibacter gossypii cycad 4 and M. sabulilitoris SNA2: microbes with the potential for plant growth promotion.</title>
        <authorList>
            <person name="Hirsch A.M."/>
            <person name="Humm E."/>
            <person name="Rubbi M."/>
            <person name="Del Vecchio G."/>
            <person name="Ha S.M."/>
            <person name="Pellegrini M."/>
            <person name="Gunsalus R.P."/>
        </authorList>
    </citation>
    <scope>NUCLEOTIDE SEQUENCE [LARGE SCALE GENOMIC DNA]</scope>
    <source>
        <strain evidence="1 2">SNA2</strain>
    </source>
</reference>
<gene>
    <name evidence="1" type="ORF">SNE25_19450</name>
</gene>
<dbReference type="Pfam" id="PF04450">
    <property type="entry name" value="BSP"/>
    <property type="match status" value="1"/>
</dbReference>
<dbReference type="PANTHER" id="PTHR33321:SF12">
    <property type="entry name" value="PLANT BASIC SECRETORY PROTEIN (BSP) FAMILY PROTEIN"/>
    <property type="match status" value="1"/>
</dbReference>
<name>A0ABZ0TES9_9SPHI</name>
<sequence length="227" mass="25395">MKKALIPGLVFILAFTVDTHAQSSEVFNKKGYKLTVENQDAAFSNDLKNKLVETFYEVYPKLARAYNKKTVKEVTFVIDTAYDGVAATDNGRVVFSSKYMTKHPGDVDVVTHEVMHIVQNYGQSNGPGWLTEGIADYARYKFGVDNAGAKWSLPAFKATQNYENSYRITARFLVWIEASIKPGLVKDLDGQLRGHTFTDDSWKNETGKTLDELWAAYAANPTISVKS</sequence>
<dbReference type="Proteomes" id="UP001324380">
    <property type="component" value="Chromosome"/>
</dbReference>
<protein>
    <submittedName>
        <fullName evidence="1">Basic secretory protein-like protein</fullName>
    </submittedName>
</protein>
<keyword evidence="2" id="KW-1185">Reference proteome</keyword>